<evidence type="ECO:0000313" key="3">
    <source>
        <dbReference type="Proteomes" id="UP000606115"/>
    </source>
</evidence>
<evidence type="ECO:0000313" key="2">
    <source>
        <dbReference type="EMBL" id="GGJ69299.1"/>
    </source>
</evidence>
<dbReference type="Proteomes" id="UP000606115">
    <property type="component" value="Unassembled WGS sequence"/>
</dbReference>
<protein>
    <recommendedName>
        <fullName evidence="4">PASTA domain-containing protein</fullName>
    </recommendedName>
</protein>
<feature type="compositionally biased region" description="Basic and acidic residues" evidence="1">
    <location>
        <begin position="1"/>
        <end position="11"/>
    </location>
</feature>
<accession>A0ABQ2DRP5</accession>
<evidence type="ECO:0000256" key="1">
    <source>
        <dbReference type="SAM" id="MobiDB-lite"/>
    </source>
</evidence>
<name>A0ABQ2DRP5_9MICC</name>
<dbReference type="GeneID" id="303305342"/>
<dbReference type="RefSeq" id="WP_188686713.1">
    <property type="nucleotide sequence ID" value="NZ_BMKX01000009.1"/>
</dbReference>
<gene>
    <name evidence="2" type="ORF">GCM10007173_29990</name>
</gene>
<reference evidence="3" key="1">
    <citation type="journal article" date="2019" name="Int. J. Syst. Evol. Microbiol.">
        <title>The Global Catalogue of Microorganisms (GCM) 10K type strain sequencing project: providing services to taxonomists for standard genome sequencing and annotation.</title>
        <authorList>
            <consortium name="The Broad Institute Genomics Platform"/>
            <consortium name="The Broad Institute Genome Sequencing Center for Infectious Disease"/>
            <person name="Wu L."/>
            <person name="Ma J."/>
        </authorList>
    </citation>
    <scope>NUCLEOTIDE SEQUENCE [LARGE SCALE GENOMIC DNA]</scope>
    <source>
        <strain evidence="3">CGMCC 1.3685</strain>
    </source>
</reference>
<feature type="region of interest" description="Disordered" evidence="1">
    <location>
        <begin position="1"/>
        <end position="27"/>
    </location>
</feature>
<evidence type="ECO:0008006" key="4">
    <source>
        <dbReference type="Google" id="ProtNLM"/>
    </source>
</evidence>
<dbReference type="EMBL" id="BMKX01000009">
    <property type="protein sequence ID" value="GGJ69299.1"/>
    <property type="molecule type" value="Genomic_DNA"/>
</dbReference>
<sequence length="163" mass="17585">MSSDERNRVQKGDSTGGQYPQDLVDAASQRIAEASEVVSKAYPRAANYRVSGTNDGTEITHEVTDRKSVNITEKGVCTPDENQKALDDAAEILFPGGQIASDDFASGYNGNRGGQLTSFAPGEVLNPQMPMETREGQPIKSTDWFISIKIDPPMPPAPPTRKS</sequence>
<keyword evidence="3" id="KW-1185">Reference proteome</keyword>
<proteinExistence type="predicted"/>
<comment type="caution">
    <text evidence="2">The sequence shown here is derived from an EMBL/GenBank/DDBJ whole genome shotgun (WGS) entry which is preliminary data.</text>
</comment>
<organism evidence="2 3">
    <name type="scientific">Glutamicibacter ardleyensis</name>
    <dbReference type="NCBI Taxonomy" id="225894"/>
    <lineage>
        <taxon>Bacteria</taxon>
        <taxon>Bacillati</taxon>
        <taxon>Actinomycetota</taxon>
        <taxon>Actinomycetes</taxon>
        <taxon>Micrococcales</taxon>
        <taxon>Micrococcaceae</taxon>
        <taxon>Glutamicibacter</taxon>
    </lineage>
</organism>